<proteinExistence type="predicted"/>
<dbReference type="Pfam" id="PF12706">
    <property type="entry name" value="Lactamase_B_2"/>
    <property type="match status" value="1"/>
</dbReference>
<evidence type="ECO:0000313" key="2">
    <source>
        <dbReference type="EMBL" id="UZW75755.1"/>
    </source>
</evidence>
<dbReference type="EMBL" id="CP101527">
    <property type="protein sequence ID" value="UZW75755.1"/>
    <property type="molecule type" value="Genomic_DNA"/>
</dbReference>
<dbReference type="AlphaFoldDB" id="A0A9E8KQZ9"/>
<dbReference type="Gene3D" id="3.60.15.10">
    <property type="entry name" value="Ribonuclease Z/Hydroxyacylglutathione hydrolase-like"/>
    <property type="match status" value="1"/>
</dbReference>
<sequence>MIINLRGVRGSIPVPGKDTIKYGGNTTCIEITTDEGDKIIIDGGSGIRQLGNELMKQLPVNCSIFITHTHWDHIQGLPFFIPLFVPGNNIDIYGSFDPVYMKDLKTILAQQMEYCYFPVRESELNANITYNNLKEGEAIQVGSATVTPLLINHPVLNFGYKVESNGKRFFFTGDYEPPLNIYLPEDEGYIEYQRLIDQQKQILTNFIQDVDVVVADCQYTREEYLTKKGWGHGTHDSCIEMARAANIGTLYFTHHDPTRTDQELDRIYQEVMSREDLPSTEFYIAKEGTIIEL</sequence>
<organism evidence="2 3">
    <name type="scientific">Alkalimarinus sediminis</name>
    <dbReference type="NCBI Taxonomy" id="1632866"/>
    <lineage>
        <taxon>Bacteria</taxon>
        <taxon>Pseudomonadati</taxon>
        <taxon>Pseudomonadota</taxon>
        <taxon>Gammaproteobacteria</taxon>
        <taxon>Alteromonadales</taxon>
        <taxon>Alteromonadaceae</taxon>
        <taxon>Alkalimarinus</taxon>
    </lineage>
</organism>
<dbReference type="CDD" id="cd07715">
    <property type="entry name" value="TaR3-like_MBL-fold"/>
    <property type="match status" value="1"/>
</dbReference>
<dbReference type="SUPFAM" id="SSF56281">
    <property type="entry name" value="Metallo-hydrolase/oxidoreductase"/>
    <property type="match status" value="1"/>
</dbReference>
<gene>
    <name evidence="2" type="ORF">NNL22_03980</name>
</gene>
<dbReference type="InterPro" id="IPR036866">
    <property type="entry name" value="RibonucZ/Hydroxyglut_hydro"/>
</dbReference>
<name>A0A9E8KQZ9_9ALTE</name>
<dbReference type="InterPro" id="IPR001279">
    <property type="entry name" value="Metallo-B-lactamas"/>
</dbReference>
<dbReference type="PANTHER" id="PTHR42663:SF4">
    <property type="entry name" value="SLL1036 PROTEIN"/>
    <property type="match status" value="1"/>
</dbReference>
<protein>
    <submittedName>
        <fullName evidence="2">MBL fold metallo-hydrolase</fullName>
    </submittedName>
</protein>
<evidence type="ECO:0000313" key="3">
    <source>
        <dbReference type="Proteomes" id="UP001164472"/>
    </source>
</evidence>
<keyword evidence="3" id="KW-1185">Reference proteome</keyword>
<evidence type="ECO:0000259" key="1">
    <source>
        <dbReference type="SMART" id="SM00849"/>
    </source>
</evidence>
<accession>A0A9E8KQZ9</accession>
<dbReference type="RefSeq" id="WP_251810422.1">
    <property type="nucleotide sequence ID" value="NZ_CP101527.1"/>
</dbReference>
<reference evidence="2" key="1">
    <citation type="submission" date="2022-07" db="EMBL/GenBank/DDBJ databases">
        <title>Alkalimarinus sp. nov., isolated from gut of a Alitta virens.</title>
        <authorList>
            <person name="Yang A.I."/>
            <person name="Shin N.-R."/>
        </authorList>
    </citation>
    <scope>NUCLEOTIDE SEQUENCE</scope>
    <source>
        <strain evidence="2">FA028</strain>
    </source>
</reference>
<dbReference type="Proteomes" id="UP001164472">
    <property type="component" value="Chromosome"/>
</dbReference>
<feature type="domain" description="Metallo-beta-lactamase" evidence="1">
    <location>
        <begin position="25"/>
        <end position="216"/>
    </location>
</feature>
<dbReference type="PANTHER" id="PTHR42663">
    <property type="entry name" value="HYDROLASE C777.06C-RELATED-RELATED"/>
    <property type="match status" value="1"/>
</dbReference>
<dbReference type="KEGG" id="asem:NNL22_03980"/>
<dbReference type="SMART" id="SM00849">
    <property type="entry name" value="Lactamase_B"/>
    <property type="match status" value="1"/>
</dbReference>